<sequence length="526" mass="53302">METISASGPAPRAGRREWIGLAVLALPTLLLSLDISVLYLALPHLSADLGADGTEQLWILDVYSFALAGFLVTMGTLGDRIGRRRLLLAGAAGFGLASVLAAYSTSPAMLIAARALLGVAGATLMPSTMALIRTMFHDPRQMGQAVGVWFSCFLGGMTLGPLVGGLLLEHFWWGSAFLLGVPFMVVLLVAGPILLPEHRDPAAGRLDLASVALSLGAILPVVYGLKELARNGVHAVPVLAVVAGAAVAVVFVRRQRRLTSPLLDLRLFRNPVFTMALAVGLIGGIVMAGISLMSTLYLQTVAGLSPMGAGLWLAPQNVAMVAATVVAPVLARRLPPAYVIALGLAIAAVGLLVHTQVAGVGLLVIGLVLASFGVALPMSLTMSLLLRSAPPERAGSAASLSETGGEFGVAVGVAAMGSLGALVYRTHLALPAGLPARTAEAVKGGVAAAVASARELPAALGADVLDAARAAFTSGLHVVAAVGALIFMGTAVLAAVVLRGRTGDDGTAPAAQAPIQDPAPEPAGVG</sequence>
<name>A0ABQ4G6A4_9ACTN</name>
<reference evidence="10 11" key="1">
    <citation type="submission" date="2021-01" db="EMBL/GenBank/DDBJ databases">
        <title>Whole genome shotgun sequence of Microbispora corallina NBRC 16416.</title>
        <authorList>
            <person name="Komaki H."/>
            <person name="Tamura T."/>
        </authorList>
    </citation>
    <scope>NUCLEOTIDE SEQUENCE [LARGE SCALE GENOMIC DNA]</scope>
    <source>
        <strain evidence="10 11">NBRC 16416</strain>
    </source>
</reference>
<feature type="transmembrane region" description="Helical" evidence="8">
    <location>
        <begin position="21"/>
        <end position="42"/>
    </location>
</feature>
<feature type="transmembrane region" description="Helical" evidence="8">
    <location>
        <begin position="475"/>
        <end position="498"/>
    </location>
</feature>
<dbReference type="InterPro" id="IPR020846">
    <property type="entry name" value="MFS_dom"/>
</dbReference>
<dbReference type="Proteomes" id="UP000603904">
    <property type="component" value="Unassembled WGS sequence"/>
</dbReference>
<feature type="transmembrane region" description="Helical" evidence="8">
    <location>
        <begin position="360"/>
        <end position="386"/>
    </location>
</feature>
<keyword evidence="6 8" id="KW-0472">Membrane</keyword>
<dbReference type="Gene3D" id="1.20.1250.20">
    <property type="entry name" value="MFS general substrate transporter like domains"/>
    <property type="match status" value="1"/>
</dbReference>
<proteinExistence type="predicted"/>
<feature type="compositionally biased region" description="Pro residues" evidence="7">
    <location>
        <begin position="517"/>
        <end position="526"/>
    </location>
</feature>
<comment type="caution">
    <text evidence="10">The sequence shown here is derived from an EMBL/GenBank/DDBJ whole genome shotgun (WGS) entry which is preliminary data.</text>
</comment>
<evidence type="ECO:0000256" key="5">
    <source>
        <dbReference type="ARBA" id="ARBA00022989"/>
    </source>
</evidence>
<feature type="transmembrane region" description="Helical" evidence="8">
    <location>
        <begin position="309"/>
        <end position="330"/>
    </location>
</feature>
<comment type="subcellular location">
    <subcellularLocation>
        <location evidence="1">Cell membrane</location>
        <topology evidence="1">Multi-pass membrane protein</topology>
    </subcellularLocation>
</comment>
<feature type="transmembrane region" description="Helical" evidence="8">
    <location>
        <begin position="272"/>
        <end position="297"/>
    </location>
</feature>
<protein>
    <submittedName>
        <fullName evidence="10">MFS transporter</fullName>
    </submittedName>
</protein>
<feature type="region of interest" description="Disordered" evidence="7">
    <location>
        <begin position="507"/>
        <end position="526"/>
    </location>
</feature>
<feature type="transmembrane region" description="Helical" evidence="8">
    <location>
        <begin position="231"/>
        <end position="252"/>
    </location>
</feature>
<evidence type="ECO:0000256" key="1">
    <source>
        <dbReference type="ARBA" id="ARBA00004651"/>
    </source>
</evidence>
<feature type="transmembrane region" description="Helical" evidence="8">
    <location>
        <begin position="337"/>
        <end position="354"/>
    </location>
</feature>
<feature type="transmembrane region" description="Helical" evidence="8">
    <location>
        <begin position="111"/>
        <end position="132"/>
    </location>
</feature>
<feature type="transmembrane region" description="Helical" evidence="8">
    <location>
        <begin position="407"/>
        <end position="424"/>
    </location>
</feature>
<evidence type="ECO:0000313" key="10">
    <source>
        <dbReference type="EMBL" id="GIH42528.1"/>
    </source>
</evidence>
<dbReference type="InterPro" id="IPR036259">
    <property type="entry name" value="MFS_trans_sf"/>
</dbReference>
<feature type="domain" description="Major facilitator superfamily (MFS) profile" evidence="9">
    <location>
        <begin position="20"/>
        <end position="501"/>
    </location>
</feature>
<feature type="transmembrane region" description="Helical" evidence="8">
    <location>
        <begin position="206"/>
        <end position="225"/>
    </location>
</feature>
<evidence type="ECO:0000259" key="9">
    <source>
        <dbReference type="PROSITE" id="PS50850"/>
    </source>
</evidence>
<evidence type="ECO:0000313" key="11">
    <source>
        <dbReference type="Proteomes" id="UP000603904"/>
    </source>
</evidence>
<dbReference type="SUPFAM" id="SSF103473">
    <property type="entry name" value="MFS general substrate transporter"/>
    <property type="match status" value="1"/>
</dbReference>
<feature type="transmembrane region" description="Helical" evidence="8">
    <location>
        <begin position="170"/>
        <end position="194"/>
    </location>
</feature>
<keyword evidence="4 8" id="KW-0812">Transmembrane</keyword>
<dbReference type="InterPro" id="IPR011701">
    <property type="entry name" value="MFS"/>
</dbReference>
<keyword evidence="5 8" id="KW-1133">Transmembrane helix</keyword>
<keyword evidence="3" id="KW-1003">Cell membrane</keyword>
<dbReference type="Pfam" id="PF07690">
    <property type="entry name" value="MFS_1"/>
    <property type="match status" value="1"/>
</dbReference>
<gene>
    <name evidence="10" type="ORF">Mco01_55280</name>
</gene>
<feature type="transmembrane region" description="Helical" evidence="8">
    <location>
        <begin position="57"/>
        <end position="74"/>
    </location>
</feature>
<evidence type="ECO:0000256" key="6">
    <source>
        <dbReference type="ARBA" id="ARBA00023136"/>
    </source>
</evidence>
<feature type="transmembrane region" description="Helical" evidence="8">
    <location>
        <begin position="144"/>
        <end position="164"/>
    </location>
</feature>
<evidence type="ECO:0000256" key="7">
    <source>
        <dbReference type="SAM" id="MobiDB-lite"/>
    </source>
</evidence>
<evidence type="ECO:0000256" key="8">
    <source>
        <dbReference type="SAM" id="Phobius"/>
    </source>
</evidence>
<accession>A0ABQ4G6A4</accession>
<organism evidence="10 11">
    <name type="scientific">Microbispora corallina</name>
    <dbReference type="NCBI Taxonomy" id="83302"/>
    <lineage>
        <taxon>Bacteria</taxon>
        <taxon>Bacillati</taxon>
        <taxon>Actinomycetota</taxon>
        <taxon>Actinomycetes</taxon>
        <taxon>Streptosporangiales</taxon>
        <taxon>Streptosporangiaceae</taxon>
        <taxon>Microbispora</taxon>
    </lineage>
</organism>
<evidence type="ECO:0000256" key="3">
    <source>
        <dbReference type="ARBA" id="ARBA00022475"/>
    </source>
</evidence>
<dbReference type="EMBL" id="BOOC01000031">
    <property type="protein sequence ID" value="GIH42528.1"/>
    <property type="molecule type" value="Genomic_DNA"/>
</dbReference>
<feature type="transmembrane region" description="Helical" evidence="8">
    <location>
        <begin position="86"/>
        <end position="105"/>
    </location>
</feature>
<evidence type="ECO:0000256" key="2">
    <source>
        <dbReference type="ARBA" id="ARBA00022448"/>
    </source>
</evidence>
<dbReference type="PROSITE" id="PS50850">
    <property type="entry name" value="MFS"/>
    <property type="match status" value="1"/>
</dbReference>
<dbReference type="PANTHER" id="PTHR42718">
    <property type="entry name" value="MAJOR FACILITATOR SUPERFAMILY MULTIDRUG TRANSPORTER MFSC"/>
    <property type="match status" value="1"/>
</dbReference>
<keyword evidence="11" id="KW-1185">Reference proteome</keyword>
<dbReference type="CDD" id="cd17321">
    <property type="entry name" value="MFS_MMR_MDR_like"/>
    <property type="match status" value="1"/>
</dbReference>
<dbReference type="PANTHER" id="PTHR42718:SF47">
    <property type="entry name" value="METHYL VIOLOGEN RESISTANCE PROTEIN SMVA"/>
    <property type="match status" value="1"/>
</dbReference>
<evidence type="ECO:0000256" key="4">
    <source>
        <dbReference type="ARBA" id="ARBA00022692"/>
    </source>
</evidence>
<keyword evidence="2" id="KW-0813">Transport</keyword>
<dbReference type="RefSeq" id="WP_204059733.1">
    <property type="nucleotide sequence ID" value="NZ_BAAAGP010000006.1"/>
</dbReference>